<dbReference type="Pfam" id="PF00071">
    <property type="entry name" value="Ras"/>
    <property type="match status" value="1"/>
</dbReference>
<dbReference type="Proteomes" id="UP001642409">
    <property type="component" value="Unassembled WGS sequence"/>
</dbReference>
<dbReference type="GO" id="GO:0003924">
    <property type="term" value="F:GTPase activity"/>
    <property type="evidence" value="ECO:0007669"/>
    <property type="project" value="InterPro"/>
</dbReference>
<protein>
    <submittedName>
        <fullName evidence="1">Rab1a</fullName>
    </submittedName>
</protein>
<organism evidence="1">
    <name type="scientific">Hexamita inflata</name>
    <dbReference type="NCBI Taxonomy" id="28002"/>
    <lineage>
        <taxon>Eukaryota</taxon>
        <taxon>Metamonada</taxon>
        <taxon>Diplomonadida</taxon>
        <taxon>Hexamitidae</taxon>
        <taxon>Hexamitinae</taxon>
        <taxon>Hexamita</taxon>
    </lineage>
</organism>
<evidence type="ECO:0000313" key="1">
    <source>
        <dbReference type="EMBL" id="CAI9960990.1"/>
    </source>
</evidence>
<dbReference type="SUPFAM" id="SSF52540">
    <property type="entry name" value="P-loop containing nucleoside triphosphate hydrolases"/>
    <property type="match status" value="1"/>
</dbReference>
<reference evidence="1" key="1">
    <citation type="submission" date="2023-06" db="EMBL/GenBank/DDBJ databases">
        <authorList>
            <person name="Kurt Z."/>
        </authorList>
    </citation>
    <scope>NUCLEOTIDE SEQUENCE</scope>
</reference>
<dbReference type="SMART" id="SM00175">
    <property type="entry name" value="RAB"/>
    <property type="match status" value="1"/>
</dbReference>
<dbReference type="PROSITE" id="PS51419">
    <property type="entry name" value="RAB"/>
    <property type="match status" value="1"/>
</dbReference>
<comment type="caution">
    <text evidence="1">The sequence shown here is derived from an EMBL/GenBank/DDBJ whole genome shotgun (WGS) entry which is preliminary data.</text>
</comment>
<gene>
    <name evidence="2" type="ORF">HINF_LOCUS14120</name>
    <name evidence="1" type="ORF">HINF_LOCUS48635</name>
</gene>
<dbReference type="PRINTS" id="PR00449">
    <property type="entry name" value="RASTRNSFRMNG"/>
</dbReference>
<name>A0AA86QLY9_9EUKA</name>
<dbReference type="GO" id="GO:0005525">
    <property type="term" value="F:GTP binding"/>
    <property type="evidence" value="ECO:0007669"/>
    <property type="project" value="InterPro"/>
</dbReference>
<accession>A0AA86QLY9</accession>
<keyword evidence="3" id="KW-1185">Reference proteome</keyword>
<dbReference type="InterPro" id="IPR027417">
    <property type="entry name" value="P-loop_NTPase"/>
</dbReference>
<dbReference type="AlphaFoldDB" id="A0AA86QLY9"/>
<dbReference type="InterPro" id="IPR050209">
    <property type="entry name" value="Rab_GTPases_membrane_traffic"/>
</dbReference>
<dbReference type="PANTHER" id="PTHR47979">
    <property type="entry name" value="DRAB11-RELATED"/>
    <property type="match status" value="1"/>
</dbReference>
<dbReference type="InterPro" id="IPR001806">
    <property type="entry name" value="Small_GTPase"/>
</dbReference>
<evidence type="ECO:0000313" key="3">
    <source>
        <dbReference type="Proteomes" id="UP001642409"/>
    </source>
</evidence>
<evidence type="ECO:0000313" key="2">
    <source>
        <dbReference type="EMBL" id="CAL5995615.1"/>
    </source>
</evidence>
<dbReference type="SMART" id="SM00173">
    <property type="entry name" value="RAS"/>
    <property type="match status" value="1"/>
</dbReference>
<dbReference type="EMBL" id="CAXDID020000033">
    <property type="protein sequence ID" value="CAL5995615.1"/>
    <property type="molecule type" value="Genomic_DNA"/>
</dbReference>
<dbReference type="EMBL" id="CATOUU010000937">
    <property type="protein sequence ID" value="CAI9960990.1"/>
    <property type="molecule type" value="Genomic_DNA"/>
</dbReference>
<dbReference type="Gene3D" id="3.40.50.300">
    <property type="entry name" value="P-loop containing nucleotide triphosphate hydrolases"/>
    <property type="match status" value="1"/>
</dbReference>
<sequence length="274" mass="32006">MWITCNNQQYYTRVIIIISLFQGLYQRPFTYIQTDYPTRLLQQCDFLIHTKIQKIHVLQNSPKKVQNAGMSESAKMSSCVINKKGREKQEIVLKFVMLGTGKTGKTYFLNKLKQQQYNQYIATIRSDFQTKQINVCQLYKNQNTMIWIWDNGQDILTLNLSAILLGSTGIFLFCNTNDKSSFDQCGIYLKQIRDSCRKDVIIMLIGNTYSNERIVQTDELVQFSQHHNILYTEINEELNSTDCYSILHKIASFVVIQIMEKGIQIQKQQHIQIK</sequence>
<proteinExistence type="predicted"/>
<reference evidence="2 3" key="2">
    <citation type="submission" date="2024-07" db="EMBL/GenBank/DDBJ databases">
        <authorList>
            <person name="Akdeniz Z."/>
        </authorList>
    </citation>
    <scope>NUCLEOTIDE SEQUENCE [LARGE SCALE GENOMIC DNA]</scope>
</reference>